<dbReference type="AlphaFoldDB" id="A0A248K1C6"/>
<evidence type="ECO:0000313" key="11">
    <source>
        <dbReference type="Proteomes" id="UP000197153"/>
    </source>
</evidence>
<dbReference type="PROSITE" id="PS50850">
    <property type="entry name" value="MFS"/>
    <property type="match status" value="1"/>
</dbReference>
<protein>
    <submittedName>
        <fullName evidence="10">MFS transporter</fullName>
    </submittedName>
</protein>
<evidence type="ECO:0000256" key="3">
    <source>
        <dbReference type="ARBA" id="ARBA00022475"/>
    </source>
</evidence>
<feature type="transmembrane region" description="Helical" evidence="8">
    <location>
        <begin position="368"/>
        <end position="390"/>
    </location>
</feature>
<keyword evidence="4 8" id="KW-0812">Transmembrane</keyword>
<reference evidence="10 11" key="1">
    <citation type="submission" date="2017-06" db="EMBL/GenBank/DDBJ databases">
        <title>Complete genome sequence of Nitrospirillum amazonense strain CBAmC, an endophytic nitrogen-fixing and plant growth-promoting bacterium, isolated from sugarcane.</title>
        <authorList>
            <person name="Schwab S."/>
            <person name="dos Santos Teixeira K.R."/>
            <person name="Simoes Araujo J.L."/>
            <person name="Soares Vidal M."/>
            <person name="Borges de Freitas H.R."/>
            <person name="Rivello Crivelaro A.L."/>
            <person name="Bueno de Camargo Nunes A."/>
            <person name="dos Santos C.M."/>
            <person name="Palmeira da Silva Rosa D."/>
            <person name="da Silva Padilha D."/>
            <person name="da Silva E."/>
            <person name="Araujo Terra L."/>
            <person name="Soares Mendes V."/>
            <person name="Farinelli L."/>
            <person name="Magalhaes Cruz L."/>
            <person name="Baldani J.I."/>
        </authorList>
    </citation>
    <scope>NUCLEOTIDE SEQUENCE [LARGE SCALE GENOMIC DNA]</scope>
    <source>
        <strain evidence="10 11">CBAmC</strain>
    </source>
</reference>
<evidence type="ECO:0000256" key="8">
    <source>
        <dbReference type="SAM" id="Phobius"/>
    </source>
</evidence>
<evidence type="ECO:0000259" key="9">
    <source>
        <dbReference type="PROSITE" id="PS50850"/>
    </source>
</evidence>
<dbReference type="Pfam" id="PF07690">
    <property type="entry name" value="MFS_1"/>
    <property type="match status" value="1"/>
</dbReference>
<feature type="region of interest" description="Disordered" evidence="7">
    <location>
        <begin position="1"/>
        <end position="28"/>
    </location>
</feature>
<feature type="transmembrane region" description="Helical" evidence="8">
    <location>
        <begin position="136"/>
        <end position="158"/>
    </location>
</feature>
<evidence type="ECO:0000256" key="4">
    <source>
        <dbReference type="ARBA" id="ARBA00022692"/>
    </source>
</evidence>
<evidence type="ECO:0000256" key="2">
    <source>
        <dbReference type="ARBA" id="ARBA00022448"/>
    </source>
</evidence>
<feature type="transmembrane region" description="Helical" evidence="8">
    <location>
        <begin position="240"/>
        <end position="259"/>
    </location>
</feature>
<dbReference type="PANTHER" id="PTHR23517">
    <property type="entry name" value="RESISTANCE PROTEIN MDTM, PUTATIVE-RELATED-RELATED"/>
    <property type="match status" value="1"/>
</dbReference>
<dbReference type="CDD" id="cd17473">
    <property type="entry name" value="MFS_arabinose_efflux_permease_like"/>
    <property type="match status" value="1"/>
</dbReference>
<keyword evidence="2" id="KW-0813">Transport</keyword>
<keyword evidence="11" id="KW-1185">Reference proteome</keyword>
<organism evidence="10 11">
    <name type="scientific">Nitrospirillum viridazoti CBAmc</name>
    <dbReference type="NCBI Taxonomy" id="1441467"/>
    <lineage>
        <taxon>Bacteria</taxon>
        <taxon>Pseudomonadati</taxon>
        <taxon>Pseudomonadota</taxon>
        <taxon>Alphaproteobacteria</taxon>
        <taxon>Rhodospirillales</taxon>
        <taxon>Azospirillaceae</taxon>
        <taxon>Nitrospirillum</taxon>
        <taxon>Nitrospirillum viridazoti</taxon>
    </lineage>
</organism>
<dbReference type="Gene3D" id="1.20.1250.20">
    <property type="entry name" value="MFS general substrate transporter like domains"/>
    <property type="match status" value="1"/>
</dbReference>
<accession>A0A248K1C6</accession>
<dbReference type="SUPFAM" id="SSF103473">
    <property type="entry name" value="MFS general substrate transporter"/>
    <property type="match status" value="1"/>
</dbReference>
<feature type="transmembrane region" description="Helical" evidence="8">
    <location>
        <begin position="201"/>
        <end position="219"/>
    </location>
</feature>
<keyword evidence="5 8" id="KW-1133">Transmembrane helix</keyword>
<sequence length="434" mass="45768">MVRRPAGKAHPGHARRITDRRPRPSPGRVFDVASKSRTAGPAQGLALLLPSTMSVMGVVVLAPVLPQMLAHFKDMPQADYWVPMILTTPALCVALFSAPAGWLADRFGRRRLLMLSMLLYAVCGVAPLVLDDFRAILASRVVVGVTEAAVMTLTTTLIGDYFRGHQREKWLALQTAVASISAVALFVIGGALGAISWRAPFAVYASSLLLLAGIRFFTWEPEETEDVLHHPEAHRTVALPWARLGGICAITAFAAVLFYTVQVDLSLALTGRGVTDPAAIGGMTAAASLAVPVGTIAFQRLSGLPVAMLLLMAFALCGAGFSGMALATGHGWLLASVALAQFGCGLILPTLLTWALRGLAFEIRGRATGLWQASFFVGQFLSAFVVTTLSHRFGDIFSAFLGLAIASGIAAALALGGLALMGNRAQETIAPGVR</sequence>
<dbReference type="InterPro" id="IPR050171">
    <property type="entry name" value="MFS_Transporters"/>
</dbReference>
<dbReference type="PROSITE" id="PS00216">
    <property type="entry name" value="SUGAR_TRANSPORT_1"/>
    <property type="match status" value="1"/>
</dbReference>
<dbReference type="EMBL" id="CP022112">
    <property type="protein sequence ID" value="ASG24620.1"/>
    <property type="molecule type" value="Genomic_DNA"/>
</dbReference>
<gene>
    <name evidence="10" type="ORF">Y958_27595</name>
</gene>
<proteinExistence type="predicted"/>
<dbReference type="InterPro" id="IPR036259">
    <property type="entry name" value="MFS_trans_sf"/>
</dbReference>
<feature type="transmembrane region" description="Helical" evidence="8">
    <location>
        <begin position="279"/>
        <end position="298"/>
    </location>
</feature>
<feature type="transmembrane region" description="Helical" evidence="8">
    <location>
        <begin position="305"/>
        <end position="326"/>
    </location>
</feature>
<evidence type="ECO:0000256" key="1">
    <source>
        <dbReference type="ARBA" id="ARBA00004651"/>
    </source>
</evidence>
<feature type="transmembrane region" description="Helical" evidence="8">
    <location>
        <begin position="396"/>
        <end position="420"/>
    </location>
</feature>
<dbReference type="GO" id="GO:0005886">
    <property type="term" value="C:plasma membrane"/>
    <property type="evidence" value="ECO:0007669"/>
    <property type="project" value="UniProtKB-SubCell"/>
</dbReference>
<name>A0A248K1C6_9PROT</name>
<feature type="transmembrane region" description="Helical" evidence="8">
    <location>
        <begin position="170"/>
        <end position="195"/>
    </location>
</feature>
<keyword evidence="3" id="KW-1003">Cell membrane</keyword>
<dbReference type="PANTHER" id="PTHR23517:SF2">
    <property type="entry name" value="MULTIDRUG RESISTANCE PROTEIN MDTH"/>
    <property type="match status" value="1"/>
</dbReference>
<feature type="transmembrane region" description="Helical" evidence="8">
    <location>
        <begin position="45"/>
        <end position="65"/>
    </location>
</feature>
<dbReference type="KEGG" id="nao:Y958_27595"/>
<feature type="transmembrane region" description="Helical" evidence="8">
    <location>
        <begin position="332"/>
        <end position="356"/>
    </location>
</feature>
<dbReference type="Proteomes" id="UP000197153">
    <property type="component" value="Chromosome 3"/>
</dbReference>
<keyword evidence="6 8" id="KW-0472">Membrane</keyword>
<dbReference type="InterPro" id="IPR011701">
    <property type="entry name" value="MFS"/>
</dbReference>
<evidence type="ECO:0000256" key="7">
    <source>
        <dbReference type="SAM" id="MobiDB-lite"/>
    </source>
</evidence>
<feature type="domain" description="Major facilitator superfamily (MFS) profile" evidence="9">
    <location>
        <begin position="43"/>
        <end position="419"/>
    </location>
</feature>
<feature type="compositionally biased region" description="Basic residues" evidence="7">
    <location>
        <begin position="1"/>
        <end position="15"/>
    </location>
</feature>
<evidence type="ECO:0000313" key="10">
    <source>
        <dbReference type="EMBL" id="ASG24620.1"/>
    </source>
</evidence>
<evidence type="ECO:0000256" key="5">
    <source>
        <dbReference type="ARBA" id="ARBA00022989"/>
    </source>
</evidence>
<evidence type="ECO:0000256" key="6">
    <source>
        <dbReference type="ARBA" id="ARBA00023136"/>
    </source>
</evidence>
<dbReference type="GO" id="GO:0022857">
    <property type="term" value="F:transmembrane transporter activity"/>
    <property type="evidence" value="ECO:0007669"/>
    <property type="project" value="InterPro"/>
</dbReference>
<dbReference type="InterPro" id="IPR020846">
    <property type="entry name" value="MFS_dom"/>
</dbReference>
<feature type="transmembrane region" description="Helical" evidence="8">
    <location>
        <begin position="80"/>
        <end position="100"/>
    </location>
</feature>
<dbReference type="InterPro" id="IPR005829">
    <property type="entry name" value="Sugar_transporter_CS"/>
</dbReference>
<feature type="transmembrane region" description="Helical" evidence="8">
    <location>
        <begin position="112"/>
        <end position="130"/>
    </location>
</feature>
<comment type="subcellular location">
    <subcellularLocation>
        <location evidence="1">Cell membrane</location>
        <topology evidence="1">Multi-pass membrane protein</topology>
    </subcellularLocation>
</comment>